<reference evidence="1 2" key="1">
    <citation type="submission" date="2019-03" db="EMBL/GenBank/DDBJ databases">
        <title>Genomic Encyclopedia of Type Strains, Phase III (KMG-III): the genomes of soil and plant-associated and newly described type strains.</title>
        <authorList>
            <person name="Whitman W."/>
        </authorList>
    </citation>
    <scope>NUCLEOTIDE SEQUENCE [LARGE SCALE GENOMIC DNA]</scope>
    <source>
        <strain evidence="1 2">DSM 27373</strain>
    </source>
</reference>
<dbReference type="EMBL" id="SOAN01000003">
    <property type="protein sequence ID" value="TDS86577.1"/>
    <property type="molecule type" value="Genomic_DNA"/>
</dbReference>
<name>A0A4R7G599_9MICC</name>
<evidence type="ECO:0000313" key="1">
    <source>
        <dbReference type="EMBL" id="TDS86577.1"/>
    </source>
</evidence>
<comment type="caution">
    <text evidence="1">The sequence shown here is derived from an EMBL/GenBank/DDBJ whole genome shotgun (WGS) entry which is preliminary data.</text>
</comment>
<proteinExistence type="predicted"/>
<sequence>MNLGRVYVLDNNALAFVKGKRRASTFFKKHCRIPQEVLHEAEGFPDIDELQQLEYPVTGSVLGHLVEVMASVPVGETRLVNLYANLGNADPLVVATALDGHRENDLALFGPTWTVVTGDKAVQAKAREFGLEVMTNQEFLTAMDTQAAEMPCHTSDAGPE</sequence>
<protein>
    <recommendedName>
        <fullName evidence="3">PIN domain-containing protein</fullName>
    </recommendedName>
</protein>
<dbReference type="AlphaFoldDB" id="A0A4R7G599"/>
<evidence type="ECO:0000313" key="2">
    <source>
        <dbReference type="Proteomes" id="UP000294506"/>
    </source>
</evidence>
<organism evidence="1 2">
    <name type="scientific">Nesterenkonia aurantiaca</name>
    <dbReference type="NCBI Taxonomy" id="1436010"/>
    <lineage>
        <taxon>Bacteria</taxon>
        <taxon>Bacillati</taxon>
        <taxon>Actinomycetota</taxon>
        <taxon>Actinomycetes</taxon>
        <taxon>Micrococcales</taxon>
        <taxon>Micrococcaceae</taxon>
        <taxon>Nesterenkonia</taxon>
    </lineage>
</organism>
<accession>A0A4R7G599</accession>
<keyword evidence="2" id="KW-1185">Reference proteome</keyword>
<evidence type="ECO:0008006" key="3">
    <source>
        <dbReference type="Google" id="ProtNLM"/>
    </source>
</evidence>
<gene>
    <name evidence="1" type="ORF">EV640_103268</name>
</gene>
<dbReference type="Proteomes" id="UP000294506">
    <property type="component" value="Unassembled WGS sequence"/>
</dbReference>